<evidence type="ECO:0000313" key="1">
    <source>
        <dbReference type="EMBL" id="MDA3783244.1"/>
    </source>
</evidence>
<proteinExistence type="predicted"/>
<name>A0ABD4W3U0_9LACO</name>
<dbReference type="Proteomes" id="UP001213083">
    <property type="component" value="Unassembled WGS sequence"/>
</dbReference>
<dbReference type="AlphaFoldDB" id="A0ABD4W3U0"/>
<evidence type="ECO:0000313" key="2">
    <source>
        <dbReference type="Proteomes" id="UP001213083"/>
    </source>
</evidence>
<sequence>MEKLYEIYTGGAEDSFEVGKLLFEENDWQLYLTLDELGRDDSLLLIRKSAVMRLLDQSNYLAEIRRRRDLLAQKGLADPFKLEDKVTLIKPDKSVESFMDLLPGQVVYFGLEGEDYQQWGYIDEISAGQVNFAAYPSGKYRPFAGEVAVSQLRRLAAFSGEWLLDNPKFKKDFPSESAPENLREVHLKEDPASFAVGQLLCADDDFSLYLTVDEIGRDDSLLLVKKTAVYRVIDKSEYLQDISRCRRQLKEKGLEDPFEVQGKAAEIKQMQDFWRLAAGQVVSFVMKDEEEAEYGVLKSKEGGALSLEQYPSGKYETFAGQINLAEVDRLEAFGGELTLENSNC</sequence>
<comment type="caution">
    <text evidence="1">The sequence shown here is derived from an EMBL/GenBank/DDBJ whole genome shotgun (WGS) entry which is preliminary data.</text>
</comment>
<reference evidence="1 2" key="1">
    <citation type="submission" date="2023-01" db="EMBL/GenBank/DDBJ databases">
        <title>Sequencing of the bacterial strains from artisanal fermented milk Matsoni.</title>
        <authorList>
            <person name="Rozman V."/>
            <person name="Accetto T."/>
            <person name="Bogovic Matijasic B."/>
        </authorList>
    </citation>
    <scope>NUCLEOTIDE SEQUENCE [LARGE SCALE GENOMIC DNA]</scope>
    <source>
        <strain evidence="2">lbl143</strain>
    </source>
</reference>
<dbReference type="RefSeq" id="WP_013440272.1">
    <property type="nucleotide sequence ID" value="NZ_BNHT01000027.1"/>
</dbReference>
<protein>
    <submittedName>
        <fullName evidence="1">Uncharacterized protein</fullName>
    </submittedName>
</protein>
<organism evidence="1 2">
    <name type="scientific">Lactobacillus delbrueckii</name>
    <dbReference type="NCBI Taxonomy" id="1584"/>
    <lineage>
        <taxon>Bacteria</taxon>
        <taxon>Bacillati</taxon>
        <taxon>Bacillota</taxon>
        <taxon>Bacilli</taxon>
        <taxon>Lactobacillales</taxon>
        <taxon>Lactobacillaceae</taxon>
        <taxon>Lactobacillus</taxon>
    </lineage>
</organism>
<accession>A0ABD4W3U0</accession>
<gene>
    <name evidence="1" type="ORF">PF593_08935</name>
</gene>
<dbReference type="EMBL" id="JAQIEV010000052">
    <property type="protein sequence ID" value="MDA3783244.1"/>
    <property type="molecule type" value="Genomic_DNA"/>
</dbReference>